<evidence type="ECO:0000313" key="1">
    <source>
        <dbReference type="EMBL" id="PSH61216.1"/>
    </source>
</evidence>
<proteinExistence type="predicted"/>
<sequence>MLQHLFDQLTYSEDDWQIMMCAHIRACEMLGVHPGYYEHKDRLARTIMKLFDKGGRDLEIIASIAAHRETIMVRLLSTRH</sequence>
<organism evidence="1 2">
    <name type="scientific">Phyllobacterium brassicacearum</name>
    <dbReference type="NCBI Taxonomy" id="314235"/>
    <lineage>
        <taxon>Bacteria</taxon>
        <taxon>Pseudomonadati</taxon>
        <taxon>Pseudomonadota</taxon>
        <taxon>Alphaproteobacteria</taxon>
        <taxon>Hyphomicrobiales</taxon>
        <taxon>Phyllobacteriaceae</taxon>
        <taxon>Phyllobacterium</taxon>
    </lineage>
</organism>
<dbReference type="AlphaFoldDB" id="A0A2P7B436"/>
<comment type="caution">
    <text evidence="1">The sequence shown here is derived from an EMBL/GenBank/DDBJ whole genome shotgun (WGS) entry which is preliminary data.</text>
</comment>
<protein>
    <submittedName>
        <fullName evidence="1">Uncharacterized protein</fullName>
    </submittedName>
</protein>
<dbReference type="Proteomes" id="UP000241444">
    <property type="component" value="Unassembled WGS sequence"/>
</dbReference>
<reference evidence="2" key="1">
    <citation type="submission" date="2017-11" db="EMBL/GenBank/DDBJ databases">
        <authorList>
            <person name="Kuznetsova I."/>
            <person name="Sazanova A."/>
            <person name="Chirak E."/>
            <person name="Safronova V."/>
            <person name="Willems A."/>
        </authorList>
    </citation>
    <scope>NUCLEOTIDE SEQUENCE [LARGE SCALE GENOMIC DNA]</scope>
    <source>
        <strain evidence="2">STM 196</strain>
    </source>
</reference>
<evidence type="ECO:0000313" key="2">
    <source>
        <dbReference type="Proteomes" id="UP000241444"/>
    </source>
</evidence>
<dbReference type="RefSeq" id="WP_106714182.1">
    <property type="nucleotide sequence ID" value="NZ_PGGO01000039.1"/>
</dbReference>
<dbReference type="EMBL" id="PGGO01000039">
    <property type="protein sequence ID" value="PSH61216.1"/>
    <property type="molecule type" value="Genomic_DNA"/>
</dbReference>
<accession>A0A2P7B436</accession>
<name>A0A2P7B436_9HYPH</name>
<gene>
    <name evidence="1" type="ORF">CU102_27195</name>
</gene>
<dbReference type="OrthoDB" id="8115627at2"/>
<keyword evidence="2" id="KW-1185">Reference proteome</keyword>